<keyword evidence="2" id="KW-0472">Membrane</keyword>
<organism evidence="3 4">
    <name type="scientific">Thamnocephalis sphaerospora</name>
    <dbReference type="NCBI Taxonomy" id="78915"/>
    <lineage>
        <taxon>Eukaryota</taxon>
        <taxon>Fungi</taxon>
        <taxon>Fungi incertae sedis</taxon>
        <taxon>Zoopagomycota</taxon>
        <taxon>Zoopagomycotina</taxon>
        <taxon>Zoopagomycetes</taxon>
        <taxon>Zoopagales</taxon>
        <taxon>Sigmoideomycetaceae</taxon>
        <taxon>Thamnocephalis</taxon>
    </lineage>
</organism>
<protein>
    <recommendedName>
        <fullName evidence="5">DUF4112 domain-containing protein</fullName>
    </recommendedName>
</protein>
<dbReference type="InterPro" id="IPR025187">
    <property type="entry name" value="DUF4112"/>
</dbReference>
<dbReference type="Pfam" id="PF13430">
    <property type="entry name" value="DUF4112"/>
    <property type="match status" value="1"/>
</dbReference>
<feature type="region of interest" description="Disordered" evidence="1">
    <location>
        <begin position="37"/>
        <end position="74"/>
    </location>
</feature>
<dbReference type="Proteomes" id="UP000271241">
    <property type="component" value="Unassembled WGS sequence"/>
</dbReference>
<name>A0A4V1IX40_9FUNG</name>
<reference evidence="4" key="1">
    <citation type="journal article" date="2018" name="Nat. Microbiol.">
        <title>Leveraging single-cell genomics to expand the fungal tree of life.</title>
        <authorList>
            <person name="Ahrendt S.R."/>
            <person name="Quandt C.A."/>
            <person name="Ciobanu D."/>
            <person name="Clum A."/>
            <person name="Salamov A."/>
            <person name="Andreopoulos B."/>
            <person name="Cheng J.F."/>
            <person name="Woyke T."/>
            <person name="Pelin A."/>
            <person name="Henrissat B."/>
            <person name="Reynolds N.K."/>
            <person name="Benny G.L."/>
            <person name="Smith M.E."/>
            <person name="James T.Y."/>
            <person name="Grigoriev I.V."/>
        </authorList>
    </citation>
    <scope>NUCLEOTIDE SEQUENCE [LARGE SCALE GENOMIC DNA]</scope>
    <source>
        <strain evidence="4">RSA 1356</strain>
    </source>
</reference>
<dbReference type="AlphaFoldDB" id="A0A4V1IX40"/>
<accession>A0A4V1IX40</accession>
<keyword evidence="4" id="KW-1185">Reference proteome</keyword>
<evidence type="ECO:0000256" key="2">
    <source>
        <dbReference type="SAM" id="Phobius"/>
    </source>
</evidence>
<dbReference type="PANTHER" id="PTHR35519">
    <property type="entry name" value="MEMBRANE PROTEINS"/>
    <property type="match status" value="1"/>
</dbReference>
<feature type="transmembrane region" description="Helical" evidence="2">
    <location>
        <begin position="171"/>
        <end position="191"/>
    </location>
</feature>
<sequence length="223" mass="24741">MPNETVTRVATTAATYVAKKVVHRAATTAGETLVASLQVSQTAPPTVGAGSSRPPPSMPRPPATTYQPGKTPDMVVDPLQSAAPRPSAKFHGKKRYERLRPEDRDMFKQFRARAKWLDGKYTCCFYMKVGVDPLFGLIPVIGDFVGAVLATMLVLHAMHFWTLPHSLTSRMFVNIAIDTVIGFVPLLGDLLDFMFKANLRNADLLEQYLLEQAHREQHTMTMV</sequence>
<feature type="compositionally biased region" description="Pro residues" evidence="1">
    <location>
        <begin position="53"/>
        <end position="62"/>
    </location>
</feature>
<evidence type="ECO:0008006" key="5">
    <source>
        <dbReference type="Google" id="ProtNLM"/>
    </source>
</evidence>
<keyword evidence="2" id="KW-0812">Transmembrane</keyword>
<evidence type="ECO:0000313" key="4">
    <source>
        <dbReference type="Proteomes" id="UP000271241"/>
    </source>
</evidence>
<dbReference type="PANTHER" id="PTHR35519:SF2">
    <property type="entry name" value="PH DOMAIN PROTEIN"/>
    <property type="match status" value="1"/>
</dbReference>
<dbReference type="STRING" id="78915.A0A4V1IX40"/>
<gene>
    <name evidence="3" type="ORF">THASP1DRAFT_22454</name>
</gene>
<dbReference type="OrthoDB" id="2103474at2759"/>
<feature type="transmembrane region" description="Helical" evidence="2">
    <location>
        <begin position="134"/>
        <end position="159"/>
    </location>
</feature>
<evidence type="ECO:0000313" key="3">
    <source>
        <dbReference type="EMBL" id="RKP09729.1"/>
    </source>
</evidence>
<dbReference type="EMBL" id="KZ992492">
    <property type="protein sequence ID" value="RKP09729.1"/>
    <property type="molecule type" value="Genomic_DNA"/>
</dbReference>
<evidence type="ECO:0000256" key="1">
    <source>
        <dbReference type="SAM" id="MobiDB-lite"/>
    </source>
</evidence>
<proteinExistence type="predicted"/>
<keyword evidence="2" id="KW-1133">Transmembrane helix</keyword>